<dbReference type="OrthoDB" id="110323at2"/>
<dbReference type="RefSeq" id="WP_011744377.1">
    <property type="nucleotide sequence ID" value="NC_008639.1"/>
</dbReference>
<feature type="chain" id="PRO_5002632316" description="Transporter" evidence="1">
    <location>
        <begin position="21"/>
        <end position="263"/>
    </location>
</feature>
<dbReference type="STRING" id="290317.Cpha266_0487"/>
<evidence type="ECO:0008006" key="4">
    <source>
        <dbReference type="Google" id="ProtNLM"/>
    </source>
</evidence>
<dbReference type="EMBL" id="CP000492">
    <property type="protein sequence ID" value="ABL64544.1"/>
    <property type="molecule type" value="Genomic_DNA"/>
</dbReference>
<dbReference type="KEGG" id="cph:Cpha266_0487"/>
<reference evidence="2 3" key="1">
    <citation type="submission" date="2006-12" db="EMBL/GenBank/DDBJ databases">
        <title>Complete sequence of Chlorobium phaeobacteroides DSM 266.</title>
        <authorList>
            <consortium name="US DOE Joint Genome Institute"/>
            <person name="Copeland A."/>
            <person name="Lucas S."/>
            <person name="Lapidus A."/>
            <person name="Barry K."/>
            <person name="Detter J.C."/>
            <person name="Glavina del Rio T."/>
            <person name="Hammon N."/>
            <person name="Israni S."/>
            <person name="Pitluck S."/>
            <person name="Goltsman E."/>
            <person name="Schmutz J."/>
            <person name="Larimer F."/>
            <person name="Land M."/>
            <person name="Hauser L."/>
            <person name="Mikhailova N."/>
            <person name="Li T."/>
            <person name="Overmann J."/>
            <person name="Bryant D.A."/>
            <person name="Richardson P."/>
        </authorList>
    </citation>
    <scope>NUCLEOTIDE SEQUENCE [LARGE SCALE GENOMIC DNA]</scope>
    <source>
        <strain evidence="2 3">DSM 266</strain>
    </source>
</reference>
<dbReference type="eggNOG" id="COG2067">
    <property type="taxonomic scope" value="Bacteria"/>
</dbReference>
<organism evidence="2 3">
    <name type="scientific">Chlorobium phaeobacteroides (strain DSM 266 / SMG 266 / 2430)</name>
    <dbReference type="NCBI Taxonomy" id="290317"/>
    <lineage>
        <taxon>Bacteria</taxon>
        <taxon>Pseudomonadati</taxon>
        <taxon>Chlorobiota</taxon>
        <taxon>Chlorobiia</taxon>
        <taxon>Chlorobiales</taxon>
        <taxon>Chlorobiaceae</taxon>
        <taxon>Chlorobium/Pelodictyon group</taxon>
        <taxon>Chlorobium</taxon>
    </lineage>
</organism>
<dbReference type="Proteomes" id="UP000008701">
    <property type="component" value="Chromosome"/>
</dbReference>
<protein>
    <recommendedName>
        <fullName evidence="4">Transporter</fullName>
    </recommendedName>
</protein>
<name>A1BDR7_CHLPD</name>
<evidence type="ECO:0000313" key="2">
    <source>
        <dbReference type="EMBL" id="ABL64544.1"/>
    </source>
</evidence>
<keyword evidence="3" id="KW-1185">Reference proteome</keyword>
<keyword evidence="1" id="KW-0732">Signal</keyword>
<dbReference type="InterPro" id="IPR025737">
    <property type="entry name" value="FApF"/>
</dbReference>
<gene>
    <name evidence="2" type="ordered locus">Cpha266_0487</name>
</gene>
<dbReference type="AlphaFoldDB" id="A1BDR7"/>
<dbReference type="HOGENOM" id="CLU_066445_1_0_10"/>
<dbReference type="Pfam" id="PF13557">
    <property type="entry name" value="Phenol_MetA_deg"/>
    <property type="match status" value="1"/>
</dbReference>
<feature type="signal peptide" evidence="1">
    <location>
        <begin position="1"/>
        <end position="20"/>
    </location>
</feature>
<proteinExistence type="predicted"/>
<evidence type="ECO:0000256" key="1">
    <source>
        <dbReference type="SAM" id="SignalP"/>
    </source>
</evidence>
<accession>A1BDR7</accession>
<sequence length="263" mass="28156" precursor="true">MLKKSIFLVTALLFGEPAFAAHPLITDDAGTQGKGHVQLEINSEFSRNRETEKGTGIRETGSEITAALSYGLSETIDLVVGLPFVWYKIEENGITVADESGIGDISLEMKWRMYESKDGNFSLALKPGLSLPSGNENKGLGSGKVSGGVVLIATKEGQLGAIHGNIGFTHNEYKLEEESDNTRKDIWHASLAAEINLAENLRGVANIGIETSDEPHAENHPAFLLGGLIYSLSDDLDLDLGIKTGLNDAETDTTLLAGIAARF</sequence>
<evidence type="ECO:0000313" key="3">
    <source>
        <dbReference type="Proteomes" id="UP000008701"/>
    </source>
</evidence>